<reference evidence="4" key="1">
    <citation type="journal article" date="2014" name="Proc. Natl. Acad. Sci. U.S.A.">
        <title>Extensive sampling of basidiomycete genomes demonstrates inadequacy of the white-rot/brown-rot paradigm for wood decay fungi.</title>
        <authorList>
            <person name="Riley R."/>
            <person name="Salamov A.A."/>
            <person name="Brown D.W."/>
            <person name="Nagy L.G."/>
            <person name="Floudas D."/>
            <person name="Held B.W."/>
            <person name="Levasseur A."/>
            <person name="Lombard V."/>
            <person name="Morin E."/>
            <person name="Otillar R."/>
            <person name="Lindquist E.A."/>
            <person name="Sun H."/>
            <person name="LaButti K.M."/>
            <person name="Schmutz J."/>
            <person name="Jabbour D."/>
            <person name="Luo H."/>
            <person name="Baker S.E."/>
            <person name="Pisabarro A.G."/>
            <person name="Walton J.D."/>
            <person name="Blanchette R.A."/>
            <person name="Henrissat B."/>
            <person name="Martin F."/>
            <person name="Cullen D."/>
            <person name="Hibbett D.S."/>
            <person name="Grigoriev I.V."/>
        </authorList>
    </citation>
    <scope>NUCLEOTIDE SEQUENCE [LARGE SCALE GENOMIC DNA]</scope>
    <source>
        <strain evidence="4">MUCL 33604</strain>
    </source>
</reference>
<dbReference type="Pfam" id="PF02894">
    <property type="entry name" value="GFO_IDH_MocA_C"/>
    <property type="match status" value="1"/>
</dbReference>
<dbReference type="GO" id="GO:0016491">
    <property type="term" value="F:oxidoreductase activity"/>
    <property type="evidence" value="ECO:0007669"/>
    <property type="project" value="TreeGrafter"/>
</dbReference>
<dbReference type="Pfam" id="PF01408">
    <property type="entry name" value="GFO_IDH_MocA"/>
    <property type="match status" value="1"/>
</dbReference>
<dbReference type="GO" id="GO:0005737">
    <property type="term" value="C:cytoplasm"/>
    <property type="evidence" value="ECO:0007669"/>
    <property type="project" value="TreeGrafter"/>
</dbReference>
<proteinExistence type="predicted"/>
<protein>
    <recommendedName>
        <fullName evidence="5">Gfo/Idh/MocA-like oxidoreductase N-terminal domain-containing protein</fullName>
    </recommendedName>
</protein>
<evidence type="ECO:0000259" key="2">
    <source>
        <dbReference type="Pfam" id="PF02894"/>
    </source>
</evidence>
<dbReference type="SUPFAM" id="SSF51735">
    <property type="entry name" value="NAD(P)-binding Rossmann-fold domains"/>
    <property type="match status" value="1"/>
</dbReference>
<dbReference type="AlphaFoldDB" id="A0A067QH83"/>
<keyword evidence="4" id="KW-1185">Reference proteome</keyword>
<dbReference type="PANTHER" id="PTHR42840:SF5">
    <property type="entry name" value="NAD(P)-BINDING ROSSMANN-FOLD SUPERFAMILY PROTEIN"/>
    <property type="match status" value="1"/>
</dbReference>
<dbReference type="GO" id="GO:0006740">
    <property type="term" value="P:NADPH regeneration"/>
    <property type="evidence" value="ECO:0007669"/>
    <property type="project" value="TreeGrafter"/>
</dbReference>
<dbReference type="InterPro" id="IPR000683">
    <property type="entry name" value="Gfo/Idh/MocA-like_OxRdtase_N"/>
</dbReference>
<name>A0A067QH83_9AGAM</name>
<dbReference type="Gene3D" id="3.40.50.720">
    <property type="entry name" value="NAD(P)-binding Rossmann-like Domain"/>
    <property type="match status" value="1"/>
</dbReference>
<feature type="domain" description="Gfo/Idh/MocA-like oxidoreductase N-terminal" evidence="1">
    <location>
        <begin position="4"/>
        <end position="132"/>
    </location>
</feature>
<dbReference type="Gene3D" id="3.30.360.10">
    <property type="entry name" value="Dihydrodipicolinate Reductase, domain 2"/>
    <property type="match status" value="1"/>
</dbReference>
<dbReference type="Proteomes" id="UP000027265">
    <property type="component" value="Unassembled WGS sequence"/>
</dbReference>
<evidence type="ECO:0000259" key="1">
    <source>
        <dbReference type="Pfam" id="PF01408"/>
    </source>
</evidence>
<sequence length="384" mass="41028">MAGIAILGAGIFAKEAHLPALASLPPSTYSLKAVYSRSQASAQSLADAASTTLSLSPSTIGVYYDSPSSPSHSLSSLLSRSDIAAVIVVLPITTQPGIILQSLEAGKNVISEKPIAPTVAIALDLIKTYESKYEPKGLIWRVAENHECEPGYRKAGELIEEGRVGKVIGFGANMVNYIDKDSKWYNTPWRTIPDYQGGFLLDGGVHFAAALRTILGPSYPLSKLSAFSALHKSWLLPHDTINAVIRCSTAASTEASSAPQGTYNLTFAAPSSSAGKSNGYTIIGTTGFLIIDKLQSSIRITLTTVKVDPVTGKDLGEEVEVWEEKQCGVKMELREFLGAVRGEKGWEVGKPREAVKDVAIIQASLESEGRLVDLERLVEVGSTF</sequence>
<gene>
    <name evidence="3" type="ORF">JAAARDRAFT_190638</name>
</gene>
<evidence type="ECO:0000313" key="4">
    <source>
        <dbReference type="Proteomes" id="UP000027265"/>
    </source>
</evidence>
<dbReference type="InParanoid" id="A0A067QH83"/>
<evidence type="ECO:0008006" key="5">
    <source>
        <dbReference type="Google" id="ProtNLM"/>
    </source>
</evidence>
<dbReference type="InterPro" id="IPR036291">
    <property type="entry name" value="NAD(P)-bd_dom_sf"/>
</dbReference>
<dbReference type="PANTHER" id="PTHR42840">
    <property type="entry name" value="NAD(P)-BINDING ROSSMANN-FOLD SUPERFAMILY PROTEIN-RELATED"/>
    <property type="match status" value="1"/>
</dbReference>
<accession>A0A067QH83</accession>
<dbReference type="EMBL" id="KL197712">
    <property type="protein sequence ID" value="KDQ61926.1"/>
    <property type="molecule type" value="Genomic_DNA"/>
</dbReference>
<dbReference type="GO" id="GO:0000166">
    <property type="term" value="F:nucleotide binding"/>
    <property type="evidence" value="ECO:0007669"/>
    <property type="project" value="InterPro"/>
</dbReference>
<evidence type="ECO:0000313" key="3">
    <source>
        <dbReference type="EMBL" id="KDQ61926.1"/>
    </source>
</evidence>
<feature type="domain" description="Gfo/Idh/MocA-like oxidoreductase C-terminal" evidence="2">
    <location>
        <begin position="157"/>
        <end position="368"/>
    </location>
</feature>
<dbReference type="InterPro" id="IPR004104">
    <property type="entry name" value="Gfo/Idh/MocA-like_OxRdtase_C"/>
</dbReference>
<dbReference type="SUPFAM" id="SSF55347">
    <property type="entry name" value="Glyceraldehyde-3-phosphate dehydrogenase-like, C-terminal domain"/>
    <property type="match status" value="1"/>
</dbReference>
<dbReference type="OrthoDB" id="64915at2759"/>
<dbReference type="STRING" id="933084.A0A067QH83"/>
<organism evidence="3 4">
    <name type="scientific">Jaapia argillacea MUCL 33604</name>
    <dbReference type="NCBI Taxonomy" id="933084"/>
    <lineage>
        <taxon>Eukaryota</taxon>
        <taxon>Fungi</taxon>
        <taxon>Dikarya</taxon>
        <taxon>Basidiomycota</taxon>
        <taxon>Agaricomycotina</taxon>
        <taxon>Agaricomycetes</taxon>
        <taxon>Agaricomycetidae</taxon>
        <taxon>Jaapiales</taxon>
        <taxon>Jaapiaceae</taxon>
        <taxon>Jaapia</taxon>
    </lineage>
</organism>
<dbReference type="HOGENOM" id="CLU_023194_3_1_1"/>